<evidence type="ECO:0000313" key="9">
    <source>
        <dbReference type="Proteomes" id="UP000216446"/>
    </source>
</evidence>
<feature type="domain" description="OmpR/PhoB-type" evidence="7">
    <location>
        <begin position="129"/>
        <end position="227"/>
    </location>
</feature>
<dbReference type="Pfam" id="PF00486">
    <property type="entry name" value="Trans_reg_C"/>
    <property type="match status" value="1"/>
</dbReference>
<dbReference type="GO" id="GO:0000976">
    <property type="term" value="F:transcription cis-regulatory region binding"/>
    <property type="evidence" value="ECO:0007669"/>
    <property type="project" value="TreeGrafter"/>
</dbReference>
<keyword evidence="5" id="KW-0804">Transcription</keyword>
<dbReference type="RefSeq" id="WP_094551728.1">
    <property type="nucleotide sequence ID" value="NZ_MQWB01000011.1"/>
</dbReference>
<dbReference type="AlphaFoldDB" id="A0A259TUA2"/>
<dbReference type="GO" id="GO:0006355">
    <property type="term" value="P:regulation of DNA-templated transcription"/>
    <property type="evidence" value="ECO:0007669"/>
    <property type="project" value="InterPro"/>
</dbReference>
<comment type="caution">
    <text evidence="8">The sequence shown here is derived from an EMBL/GenBank/DDBJ whole genome shotgun (WGS) entry which is preliminary data.</text>
</comment>
<dbReference type="GO" id="GO:0000156">
    <property type="term" value="F:phosphorelay response regulator activity"/>
    <property type="evidence" value="ECO:0007669"/>
    <property type="project" value="TreeGrafter"/>
</dbReference>
<dbReference type="InterPro" id="IPR039420">
    <property type="entry name" value="WalR-like"/>
</dbReference>
<dbReference type="PANTHER" id="PTHR48111:SF1">
    <property type="entry name" value="TWO-COMPONENT RESPONSE REGULATOR ORR33"/>
    <property type="match status" value="1"/>
</dbReference>
<evidence type="ECO:0000259" key="7">
    <source>
        <dbReference type="PROSITE" id="PS51755"/>
    </source>
</evidence>
<dbReference type="EMBL" id="MQWB01000011">
    <property type="protein sequence ID" value="OZC01280.1"/>
    <property type="molecule type" value="Genomic_DNA"/>
</dbReference>
<dbReference type="OrthoDB" id="9790442at2"/>
<gene>
    <name evidence="8" type="ORF">BSZ36_17690</name>
</gene>
<dbReference type="GO" id="GO:0005829">
    <property type="term" value="C:cytosol"/>
    <property type="evidence" value="ECO:0007669"/>
    <property type="project" value="TreeGrafter"/>
</dbReference>
<evidence type="ECO:0000256" key="5">
    <source>
        <dbReference type="ARBA" id="ARBA00023163"/>
    </source>
</evidence>
<evidence type="ECO:0000313" key="8">
    <source>
        <dbReference type="EMBL" id="OZC01280.1"/>
    </source>
</evidence>
<dbReference type="InterPro" id="IPR016032">
    <property type="entry name" value="Sig_transdc_resp-reg_C-effctor"/>
</dbReference>
<feature type="DNA-binding region" description="OmpR/PhoB-type" evidence="6">
    <location>
        <begin position="129"/>
        <end position="227"/>
    </location>
</feature>
<keyword evidence="2" id="KW-0902">Two-component regulatory system</keyword>
<evidence type="ECO:0000256" key="1">
    <source>
        <dbReference type="ARBA" id="ARBA00022553"/>
    </source>
</evidence>
<reference evidence="8 9" key="1">
    <citation type="submission" date="2016-11" db="EMBL/GenBank/DDBJ databases">
        <title>Study of marine rhodopsin-containing bacteria.</title>
        <authorList>
            <person name="Yoshizawa S."/>
            <person name="Kumagai Y."/>
            <person name="Kogure K."/>
        </authorList>
    </citation>
    <scope>NUCLEOTIDE SEQUENCE [LARGE SCALE GENOMIC DNA]</scope>
    <source>
        <strain evidence="8 9">SG-29</strain>
    </source>
</reference>
<dbReference type="InParanoid" id="A0A259TUA2"/>
<name>A0A259TUA2_9BACT</name>
<dbReference type="InterPro" id="IPR001867">
    <property type="entry name" value="OmpR/PhoB-type_DNA-bd"/>
</dbReference>
<dbReference type="Proteomes" id="UP000216446">
    <property type="component" value="Unassembled WGS sequence"/>
</dbReference>
<sequence>MPRPLRLDIVTDDTTQDWSSRWHPDAVARVSSFPETLAASGAWAVRLPTDLALIEWDVLRAPLFGAVCHAYRESGVPAVAMCADRDDALAAIVAGADRALLAPYPWREVQAGLIAYRRLTEAREGPKDHGILTVGRLAIDTRRARATVDGTVVTLTPRLFDLLTFLARREGEVVGREALLSGVWGLDFDPQTNAVDVYVHYLRRALRTVGLSEAVVTVRGRGYLFETL</sequence>
<evidence type="ECO:0000256" key="2">
    <source>
        <dbReference type="ARBA" id="ARBA00023012"/>
    </source>
</evidence>
<proteinExistence type="predicted"/>
<dbReference type="SUPFAM" id="SSF46894">
    <property type="entry name" value="C-terminal effector domain of the bipartite response regulators"/>
    <property type="match status" value="1"/>
</dbReference>
<keyword evidence="4 6" id="KW-0238">DNA-binding</keyword>
<dbReference type="PROSITE" id="PS51755">
    <property type="entry name" value="OMPR_PHOB"/>
    <property type="match status" value="1"/>
</dbReference>
<evidence type="ECO:0000256" key="3">
    <source>
        <dbReference type="ARBA" id="ARBA00023015"/>
    </source>
</evidence>
<evidence type="ECO:0000256" key="4">
    <source>
        <dbReference type="ARBA" id="ARBA00023125"/>
    </source>
</evidence>
<dbReference type="CDD" id="cd00383">
    <property type="entry name" value="trans_reg_C"/>
    <property type="match status" value="1"/>
</dbReference>
<dbReference type="GO" id="GO:0032993">
    <property type="term" value="C:protein-DNA complex"/>
    <property type="evidence" value="ECO:0007669"/>
    <property type="project" value="TreeGrafter"/>
</dbReference>
<dbReference type="PANTHER" id="PTHR48111">
    <property type="entry name" value="REGULATOR OF RPOS"/>
    <property type="match status" value="1"/>
</dbReference>
<keyword evidence="9" id="KW-1185">Reference proteome</keyword>
<dbReference type="InterPro" id="IPR036388">
    <property type="entry name" value="WH-like_DNA-bd_sf"/>
</dbReference>
<dbReference type="SMART" id="SM00862">
    <property type="entry name" value="Trans_reg_C"/>
    <property type="match status" value="1"/>
</dbReference>
<organism evidence="8 9">
    <name type="scientific">Rubricoccus marinus</name>
    <dbReference type="NCBI Taxonomy" id="716817"/>
    <lineage>
        <taxon>Bacteria</taxon>
        <taxon>Pseudomonadati</taxon>
        <taxon>Rhodothermota</taxon>
        <taxon>Rhodothermia</taxon>
        <taxon>Rhodothermales</taxon>
        <taxon>Rubricoccaceae</taxon>
        <taxon>Rubricoccus</taxon>
    </lineage>
</organism>
<keyword evidence="3" id="KW-0805">Transcription regulation</keyword>
<accession>A0A259TUA2</accession>
<keyword evidence="1" id="KW-0597">Phosphoprotein</keyword>
<protein>
    <recommendedName>
        <fullName evidence="7">OmpR/PhoB-type domain-containing protein</fullName>
    </recommendedName>
</protein>
<dbReference type="Gene3D" id="1.10.10.10">
    <property type="entry name" value="Winged helix-like DNA-binding domain superfamily/Winged helix DNA-binding domain"/>
    <property type="match status" value="1"/>
</dbReference>
<evidence type="ECO:0000256" key="6">
    <source>
        <dbReference type="PROSITE-ProRule" id="PRU01091"/>
    </source>
</evidence>